<gene>
    <name evidence="2" type="ORF">UV8b_07598</name>
</gene>
<keyword evidence="3" id="KW-1185">Reference proteome</keyword>
<dbReference type="AlphaFoldDB" id="A0A8E5MKP1"/>
<evidence type="ECO:0000256" key="1">
    <source>
        <dbReference type="SAM" id="SignalP"/>
    </source>
</evidence>
<dbReference type="EMBL" id="CP072758">
    <property type="protein sequence ID" value="QUC23357.1"/>
    <property type="molecule type" value="Genomic_DNA"/>
</dbReference>
<dbReference type="Proteomes" id="UP000027002">
    <property type="component" value="Chromosome 6"/>
</dbReference>
<dbReference type="RefSeq" id="XP_043001030.1">
    <property type="nucleotide sequence ID" value="XM_043145095.1"/>
</dbReference>
<reference evidence="2" key="1">
    <citation type="submission" date="2020-03" db="EMBL/GenBank/DDBJ databases">
        <title>A mixture of massive structural variations and highly conserved coding sequences in Ustilaginoidea virens genome.</title>
        <authorList>
            <person name="Zhang K."/>
            <person name="Zhao Z."/>
            <person name="Zhang Z."/>
            <person name="Li Y."/>
            <person name="Hsiang T."/>
            <person name="Sun W."/>
        </authorList>
    </citation>
    <scope>NUCLEOTIDE SEQUENCE</scope>
    <source>
        <strain evidence="2">UV-8b</strain>
    </source>
</reference>
<protein>
    <submittedName>
        <fullName evidence="2">Uncharacterized protein</fullName>
    </submittedName>
</protein>
<accession>A0A8E5MKP1</accession>
<keyword evidence="1" id="KW-0732">Signal</keyword>
<dbReference type="GeneID" id="66068375"/>
<dbReference type="KEGG" id="uvi:66068375"/>
<feature type="chain" id="PRO_5034887869" evidence="1">
    <location>
        <begin position="24"/>
        <end position="106"/>
    </location>
</feature>
<organism evidence="2 3">
    <name type="scientific">Ustilaginoidea virens</name>
    <name type="common">Rice false smut fungus</name>
    <name type="synonym">Villosiclava virens</name>
    <dbReference type="NCBI Taxonomy" id="1159556"/>
    <lineage>
        <taxon>Eukaryota</taxon>
        <taxon>Fungi</taxon>
        <taxon>Dikarya</taxon>
        <taxon>Ascomycota</taxon>
        <taxon>Pezizomycotina</taxon>
        <taxon>Sordariomycetes</taxon>
        <taxon>Hypocreomycetidae</taxon>
        <taxon>Hypocreales</taxon>
        <taxon>Clavicipitaceae</taxon>
        <taxon>Ustilaginoidea</taxon>
    </lineage>
</organism>
<evidence type="ECO:0000313" key="3">
    <source>
        <dbReference type="Proteomes" id="UP000027002"/>
    </source>
</evidence>
<sequence length="106" mass="12205">MHLSRIVIGLAALLAPLAAAVRARDIIDRSDLVEYKIFRDHLPQDQRTKMSFVQAGRGSNFIRVDVYSSSGNSPQWQYFRLFKARENAQRILNPGHRRSIEIPQQE</sequence>
<proteinExistence type="predicted"/>
<evidence type="ECO:0000313" key="2">
    <source>
        <dbReference type="EMBL" id="QUC23357.1"/>
    </source>
</evidence>
<feature type="signal peptide" evidence="1">
    <location>
        <begin position="1"/>
        <end position="23"/>
    </location>
</feature>
<name>A0A8E5MKP1_USTVR</name>